<dbReference type="InterPro" id="IPR000845">
    <property type="entry name" value="Nucleoside_phosphorylase_d"/>
</dbReference>
<feature type="domain" description="Nucleoside phosphorylase" evidence="3">
    <location>
        <begin position="14"/>
        <end position="124"/>
    </location>
</feature>
<dbReference type="VEuPathDB" id="FungiDB:BO97DRAFT_38730"/>
<sequence>MNRPSQVTACIRIRIAIICALPLEADAVKAILDEVYEGTQDIYTRHSDDTNIYTLGRIGPHHVVVVQMSGMGTLNGTIASGYLRYTFKEIKIALVVGICGAVPQLPDGRDIFLGDVLISNDGLDREAGLSNLLRWEFNETDNWNDKSELVRDTHRLEAELAVYLRIAQKASADEQYQYPGAEQDQLFPAYYQHRHPASIPCDLCSRYSRIDGPGCLGTIHLSCDLLGCARHLVTHEIRRRSDGASDICTHPRVHYGTIASSDMVMRSGKDRDKFAADHGVIGFEMEGAEVDLYLPSVIIKGVCDYADSHKSKTWQHYAALSAACCVKALLGGFQPSDQNSGEGTAGTKVVLLPARHHQSSCEFVVQIHFANAVIGIVLAVVLLWVYV</sequence>
<evidence type="ECO:0000259" key="3">
    <source>
        <dbReference type="Pfam" id="PF01048"/>
    </source>
</evidence>
<name>A0A395I049_ASPHC</name>
<proteinExistence type="predicted"/>
<feature type="chain" id="PRO_5017402898" evidence="2">
    <location>
        <begin position="28"/>
        <end position="387"/>
    </location>
</feature>
<evidence type="ECO:0000313" key="4">
    <source>
        <dbReference type="EMBL" id="RAL13430.1"/>
    </source>
</evidence>
<dbReference type="Gene3D" id="3.40.50.1580">
    <property type="entry name" value="Nucleoside phosphorylase domain"/>
    <property type="match status" value="1"/>
</dbReference>
<keyword evidence="1" id="KW-0472">Membrane</keyword>
<dbReference type="GeneID" id="37197879"/>
<keyword evidence="5" id="KW-1185">Reference proteome</keyword>
<evidence type="ECO:0000313" key="5">
    <source>
        <dbReference type="Proteomes" id="UP000248961"/>
    </source>
</evidence>
<dbReference type="SUPFAM" id="SSF53167">
    <property type="entry name" value="Purine and uridine phosphorylases"/>
    <property type="match status" value="1"/>
</dbReference>
<dbReference type="EMBL" id="KZ824279">
    <property type="protein sequence ID" value="RAL13430.1"/>
    <property type="molecule type" value="Genomic_DNA"/>
</dbReference>
<organism evidence="4 5">
    <name type="scientific">Aspergillus homomorphus (strain CBS 101889)</name>
    <dbReference type="NCBI Taxonomy" id="1450537"/>
    <lineage>
        <taxon>Eukaryota</taxon>
        <taxon>Fungi</taxon>
        <taxon>Dikarya</taxon>
        <taxon>Ascomycota</taxon>
        <taxon>Pezizomycotina</taxon>
        <taxon>Eurotiomycetes</taxon>
        <taxon>Eurotiomycetidae</taxon>
        <taxon>Eurotiales</taxon>
        <taxon>Aspergillaceae</taxon>
        <taxon>Aspergillus</taxon>
        <taxon>Aspergillus subgen. Circumdati</taxon>
    </lineage>
</organism>
<dbReference type="PANTHER" id="PTHR46082:SF6">
    <property type="entry name" value="AAA+ ATPASE DOMAIN-CONTAINING PROTEIN-RELATED"/>
    <property type="match status" value="1"/>
</dbReference>
<accession>A0A395I049</accession>
<dbReference type="RefSeq" id="XP_025552584.1">
    <property type="nucleotide sequence ID" value="XM_025693590.1"/>
</dbReference>
<evidence type="ECO:0000256" key="1">
    <source>
        <dbReference type="SAM" id="Phobius"/>
    </source>
</evidence>
<reference evidence="4 5" key="1">
    <citation type="submission" date="2018-02" db="EMBL/GenBank/DDBJ databases">
        <title>The genomes of Aspergillus section Nigri reveals drivers in fungal speciation.</title>
        <authorList>
            <consortium name="DOE Joint Genome Institute"/>
            <person name="Vesth T.C."/>
            <person name="Nybo J."/>
            <person name="Theobald S."/>
            <person name="Brandl J."/>
            <person name="Frisvad J.C."/>
            <person name="Nielsen K.F."/>
            <person name="Lyhne E.K."/>
            <person name="Kogle M.E."/>
            <person name="Kuo A."/>
            <person name="Riley R."/>
            <person name="Clum A."/>
            <person name="Nolan M."/>
            <person name="Lipzen A."/>
            <person name="Salamov A."/>
            <person name="Henrissat B."/>
            <person name="Wiebenga A."/>
            <person name="De vries R.P."/>
            <person name="Grigoriev I.V."/>
            <person name="Mortensen U.H."/>
            <person name="Andersen M.R."/>
            <person name="Baker S.E."/>
        </authorList>
    </citation>
    <scope>NUCLEOTIDE SEQUENCE [LARGE SCALE GENOMIC DNA]</scope>
    <source>
        <strain evidence="4 5">CBS 101889</strain>
    </source>
</reference>
<keyword evidence="1" id="KW-0812">Transmembrane</keyword>
<dbReference type="STRING" id="1450537.A0A395I049"/>
<dbReference type="Proteomes" id="UP000248961">
    <property type="component" value="Unassembled WGS sequence"/>
</dbReference>
<dbReference type="PANTHER" id="PTHR46082">
    <property type="entry name" value="ATP/GTP-BINDING PROTEIN-RELATED"/>
    <property type="match status" value="1"/>
</dbReference>
<keyword evidence="1" id="KW-1133">Transmembrane helix</keyword>
<protein>
    <submittedName>
        <fullName evidence="4">Purine and uridine phosphorylase</fullName>
    </submittedName>
</protein>
<dbReference type="AlphaFoldDB" id="A0A395I049"/>
<keyword evidence="2" id="KW-0732">Signal</keyword>
<dbReference type="GO" id="GO:0009116">
    <property type="term" value="P:nucleoside metabolic process"/>
    <property type="evidence" value="ECO:0007669"/>
    <property type="project" value="InterPro"/>
</dbReference>
<dbReference type="InterPro" id="IPR035994">
    <property type="entry name" value="Nucleoside_phosphorylase_sf"/>
</dbReference>
<feature type="transmembrane region" description="Helical" evidence="1">
    <location>
        <begin position="363"/>
        <end position="386"/>
    </location>
</feature>
<dbReference type="Pfam" id="PF01048">
    <property type="entry name" value="PNP_UDP_1"/>
    <property type="match status" value="1"/>
</dbReference>
<dbReference type="GO" id="GO:0003824">
    <property type="term" value="F:catalytic activity"/>
    <property type="evidence" value="ECO:0007669"/>
    <property type="project" value="InterPro"/>
</dbReference>
<evidence type="ECO:0000256" key="2">
    <source>
        <dbReference type="SAM" id="SignalP"/>
    </source>
</evidence>
<dbReference type="OrthoDB" id="20872at2759"/>
<gene>
    <name evidence="4" type="ORF">BO97DRAFT_38730</name>
</gene>
<dbReference type="InterPro" id="IPR053137">
    <property type="entry name" value="NLR-like"/>
</dbReference>
<feature type="signal peptide" evidence="2">
    <location>
        <begin position="1"/>
        <end position="27"/>
    </location>
</feature>